<evidence type="ECO:0000256" key="5">
    <source>
        <dbReference type="SAM" id="Phobius"/>
    </source>
</evidence>
<keyword evidence="7" id="KW-1185">Reference proteome</keyword>
<dbReference type="RefSeq" id="WP_316654983.1">
    <property type="nucleotide sequence ID" value="NZ_CATYWO010000001.1"/>
</dbReference>
<keyword evidence="3 5" id="KW-1133">Transmembrane helix</keyword>
<gene>
    <name evidence="6" type="primary">panS</name>
    <name evidence="6" type="ORF">LMG7141_00580</name>
</gene>
<dbReference type="InterPro" id="IPR004710">
    <property type="entry name" value="Bilac:Na_transpt"/>
</dbReference>
<feature type="transmembrane region" description="Helical" evidence="5">
    <location>
        <begin position="56"/>
        <end position="80"/>
    </location>
</feature>
<sequence>MPITPQHVAASSIDLVRLNFNPQAQLGLSLVLALVMFGIALDLTRDDFRQAWARPRALVIGLLSHHVLYPAATFLMIVLLRPAPSIGLGMLLVASCPAGHISNFFTHRANGNTALSVSISTLSTLGAIVMTPLNVSFWASRDPEMAALLHSFSLDPARMLLEVGLLLGLPLALGLLVQARAPALAKRLHVPMKRFSMLVFLVFVLGALALNWAIFLEWGRYVVLLVLAHNALALAGGYTFARLAGLAERDCRAVAFETGIQNSGLGLVLIFNFFDGLGGMAIVTSWWGIWHIAAGTGLSTFWLMRDRRRLA</sequence>
<proteinExistence type="predicted"/>
<dbReference type="InterPro" id="IPR038770">
    <property type="entry name" value="Na+/solute_symporter_sf"/>
</dbReference>
<dbReference type="PANTHER" id="PTHR10361">
    <property type="entry name" value="SODIUM-BILE ACID COTRANSPORTER"/>
    <property type="match status" value="1"/>
</dbReference>
<feature type="transmembrane region" description="Helical" evidence="5">
    <location>
        <begin position="286"/>
        <end position="304"/>
    </location>
</feature>
<protein>
    <submittedName>
        <fullName evidence="6">Pantothenates transporter PanS</fullName>
    </submittedName>
</protein>
<evidence type="ECO:0000256" key="2">
    <source>
        <dbReference type="ARBA" id="ARBA00022692"/>
    </source>
</evidence>
<dbReference type="Gene3D" id="1.20.1530.20">
    <property type="match status" value="1"/>
</dbReference>
<feature type="transmembrane region" description="Helical" evidence="5">
    <location>
        <begin position="198"/>
        <end position="215"/>
    </location>
</feature>
<feature type="transmembrane region" description="Helical" evidence="5">
    <location>
        <begin position="24"/>
        <end position="44"/>
    </location>
</feature>
<organism evidence="6 7">
    <name type="scientific">Ralstonia condita</name>
    <dbReference type="NCBI Taxonomy" id="3058600"/>
    <lineage>
        <taxon>Bacteria</taxon>
        <taxon>Pseudomonadati</taxon>
        <taxon>Pseudomonadota</taxon>
        <taxon>Betaproteobacteria</taxon>
        <taxon>Burkholderiales</taxon>
        <taxon>Burkholderiaceae</taxon>
        <taxon>Ralstonia</taxon>
    </lineage>
</organism>
<feature type="transmembrane region" description="Helical" evidence="5">
    <location>
        <begin position="86"/>
        <end position="105"/>
    </location>
</feature>
<dbReference type="Proteomes" id="UP001189616">
    <property type="component" value="Unassembled WGS sequence"/>
</dbReference>
<name>A0ABM9IZ52_9RALS</name>
<comment type="caution">
    <text evidence="6">The sequence shown here is derived from an EMBL/GenBank/DDBJ whole genome shotgun (WGS) entry which is preliminary data.</text>
</comment>
<dbReference type="Pfam" id="PF01758">
    <property type="entry name" value="SBF"/>
    <property type="match status" value="1"/>
</dbReference>
<feature type="transmembrane region" description="Helical" evidence="5">
    <location>
        <begin position="159"/>
        <end position="177"/>
    </location>
</feature>
<feature type="transmembrane region" description="Helical" evidence="5">
    <location>
        <begin position="117"/>
        <end position="139"/>
    </location>
</feature>
<dbReference type="EMBL" id="CATYWO010000001">
    <property type="protein sequence ID" value="CAJ0777103.1"/>
    <property type="molecule type" value="Genomic_DNA"/>
</dbReference>
<evidence type="ECO:0000256" key="3">
    <source>
        <dbReference type="ARBA" id="ARBA00022989"/>
    </source>
</evidence>
<feature type="transmembrane region" description="Helical" evidence="5">
    <location>
        <begin position="221"/>
        <end position="241"/>
    </location>
</feature>
<dbReference type="InterPro" id="IPR002657">
    <property type="entry name" value="BilAc:Na_symport/Acr3"/>
</dbReference>
<evidence type="ECO:0000313" key="7">
    <source>
        <dbReference type="Proteomes" id="UP001189616"/>
    </source>
</evidence>
<keyword evidence="4 5" id="KW-0472">Membrane</keyword>
<accession>A0ABM9IZ52</accession>
<reference evidence="6 7" key="1">
    <citation type="submission" date="2023-07" db="EMBL/GenBank/DDBJ databases">
        <authorList>
            <person name="Peeters C."/>
        </authorList>
    </citation>
    <scope>NUCLEOTIDE SEQUENCE [LARGE SCALE GENOMIC DNA]</scope>
    <source>
        <strain evidence="6 7">LMG 7141</strain>
    </source>
</reference>
<comment type="subcellular location">
    <subcellularLocation>
        <location evidence="1">Membrane</location>
        <topology evidence="1">Multi-pass membrane protein</topology>
    </subcellularLocation>
</comment>
<evidence type="ECO:0000256" key="4">
    <source>
        <dbReference type="ARBA" id="ARBA00023136"/>
    </source>
</evidence>
<evidence type="ECO:0000256" key="1">
    <source>
        <dbReference type="ARBA" id="ARBA00004141"/>
    </source>
</evidence>
<evidence type="ECO:0000313" key="6">
    <source>
        <dbReference type="EMBL" id="CAJ0777103.1"/>
    </source>
</evidence>
<keyword evidence="2 5" id="KW-0812">Transmembrane</keyword>
<dbReference type="PANTHER" id="PTHR10361:SF28">
    <property type="entry name" value="P3 PROTEIN-RELATED"/>
    <property type="match status" value="1"/>
</dbReference>